<evidence type="ECO:0000256" key="3">
    <source>
        <dbReference type="ARBA" id="ARBA00022692"/>
    </source>
</evidence>
<keyword evidence="4 6" id="KW-1133">Transmembrane helix</keyword>
<dbReference type="PANTHER" id="PTHR42688">
    <property type="entry name" value="CONSERVED PROTEIN"/>
    <property type="match status" value="1"/>
</dbReference>
<dbReference type="GO" id="GO:0005886">
    <property type="term" value="C:plasma membrane"/>
    <property type="evidence" value="ECO:0007669"/>
    <property type="project" value="UniProtKB-SubCell"/>
</dbReference>
<protein>
    <submittedName>
        <fullName evidence="8">MFS-type transporter</fullName>
    </submittedName>
</protein>
<feature type="transmembrane region" description="Helical" evidence="6">
    <location>
        <begin position="305"/>
        <end position="329"/>
    </location>
</feature>
<evidence type="ECO:0000256" key="1">
    <source>
        <dbReference type="ARBA" id="ARBA00004651"/>
    </source>
</evidence>
<dbReference type="PROSITE" id="PS50850">
    <property type="entry name" value="MFS"/>
    <property type="match status" value="1"/>
</dbReference>
<feature type="transmembrane region" description="Helical" evidence="6">
    <location>
        <begin position="138"/>
        <end position="160"/>
    </location>
</feature>
<keyword evidence="3 6" id="KW-0812">Transmembrane</keyword>
<dbReference type="RefSeq" id="WP_085196546.1">
    <property type="nucleotide sequence ID" value="NZ_AP022314.1"/>
</dbReference>
<dbReference type="GO" id="GO:0022857">
    <property type="term" value="F:transmembrane transporter activity"/>
    <property type="evidence" value="ECO:0007669"/>
    <property type="project" value="InterPro"/>
</dbReference>
<accession>A0AAD1GZR5</accession>
<proteinExistence type="predicted"/>
<keyword evidence="2" id="KW-1003">Cell membrane</keyword>
<feature type="transmembrane region" description="Helical" evidence="6">
    <location>
        <begin position="382"/>
        <end position="401"/>
    </location>
</feature>
<feature type="transmembrane region" description="Helical" evidence="6">
    <location>
        <begin position="207"/>
        <end position="227"/>
    </location>
</feature>
<feature type="transmembrane region" description="Helical" evidence="6">
    <location>
        <begin position="77"/>
        <end position="98"/>
    </location>
</feature>
<dbReference type="InterPro" id="IPR011701">
    <property type="entry name" value="MFS"/>
</dbReference>
<feature type="transmembrane region" description="Helical" evidence="6">
    <location>
        <begin position="38"/>
        <end position="56"/>
    </location>
</feature>
<evidence type="ECO:0000313" key="9">
    <source>
        <dbReference type="Proteomes" id="UP000464624"/>
    </source>
</evidence>
<dbReference type="Gene3D" id="1.20.1250.20">
    <property type="entry name" value="MFS general substrate transporter like domains"/>
    <property type="match status" value="1"/>
</dbReference>
<dbReference type="Proteomes" id="UP000464624">
    <property type="component" value="Chromosome"/>
</dbReference>
<evidence type="ECO:0000313" key="8">
    <source>
        <dbReference type="EMBL" id="BBU22444.1"/>
    </source>
</evidence>
<evidence type="ECO:0000259" key="7">
    <source>
        <dbReference type="PROSITE" id="PS50850"/>
    </source>
</evidence>
<feature type="transmembrane region" description="Helical" evidence="6">
    <location>
        <begin position="166"/>
        <end position="186"/>
    </location>
</feature>
<dbReference type="KEGG" id="mxe:MYXE_22340"/>
<comment type="subcellular location">
    <subcellularLocation>
        <location evidence="1">Cell membrane</location>
        <topology evidence="1">Multi-pass membrane protein</topology>
    </subcellularLocation>
</comment>
<feature type="transmembrane region" description="Helical" evidence="6">
    <location>
        <begin position="247"/>
        <end position="268"/>
    </location>
</feature>
<dbReference type="Pfam" id="PF07690">
    <property type="entry name" value="MFS_1"/>
    <property type="match status" value="1"/>
</dbReference>
<evidence type="ECO:0000256" key="2">
    <source>
        <dbReference type="ARBA" id="ARBA00022475"/>
    </source>
</evidence>
<evidence type="ECO:0000256" key="5">
    <source>
        <dbReference type="ARBA" id="ARBA00023136"/>
    </source>
</evidence>
<dbReference type="InterPro" id="IPR036259">
    <property type="entry name" value="MFS_trans_sf"/>
</dbReference>
<sequence>MALIAQFRSFSRPSRLLMINQFGINIGFYMLIPYLAGYLAGALALAAWTVGLVSGVRNFSEQGMFIIGGTLADRVGYKALIVAGCLLRTGAFALLAVAQSLPALLIASATTGLTAALFNPAIRAYLAADAGDRRVAAFAMFNLFYQAGILLGPLVGLALVAVDFRISALAAAAISAMLTLAQLLTLPERRADAASEQTSIIREWRAVVVNRSFVLFAAVMTGSYVLSSQVFFTMPLQASILTRKFESFVVAALFVVSGLVPVAAQLRITRWLAARWNPGGSLAMGTTILAASFLPLSIVRDSHRFGIIPALAALLASAAILAIGAAAVFPFEMDTVVSLAGGQQVATHYGFYNTIVGTGVLVGNLAIGALMGAAREAGLDELVWAGLILVGIIAALALHGLDRRHYLEAPHVVSR</sequence>
<evidence type="ECO:0000256" key="4">
    <source>
        <dbReference type="ARBA" id="ARBA00022989"/>
    </source>
</evidence>
<dbReference type="SUPFAM" id="SSF103473">
    <property type="entry name" value="MFS general substrate transporter"/>
    <property type="match status" value="1"/>
</dbReference>
<dbReference type="InterPro" id="IPR020846">
    <property type="entry name" value="MFS_dom"/>
</dbReference>
<dbReference type="InterPro" id="IPR052425">
    <property type="entry name" value="Uncharacterized_MFS-type"/>
</dbReference>
<evidence type="ECO:0000256" key="6">
    <source>
        <dbReference type="SAM" id="Phobius"/>
    </source>
</evidence>
<feature type="transmembrane region" description="Helical" evidence="6">
    <location>
        <begin position="350"/>
        <end position="370"/>
    </location>
</feature>
<organism evidence="8 9">
    <name type="scientific">Mycobacterium xenopi</name>
    <dbReference type="NCBI Taxonomy" id="1789"/>
    <lineage>
        <taxon>Bacteria</taxon>
        <taxon>Bacillati</taxon>
        <taxon>Actinomycetota</taxon>
        <taxon>Actinomycetes</taxon>
        <taxon>Mycobacteriales</taxon>
        <taxon>Mycobacteriaceae</taxon>
        <taxon>Mycobacterium</taxon>
    </lineage>
</organism>
<feature type="domain" description="Major facilitator superfamily (MFS) profile" evidence="7">
    <location>
        <begin position="1"/>
        <end position="403"/>
    </location>
</feature>
<gene>
    <name evidence="8" type="ORF">MYXE_22340</name>
</gene>
<keyword evidence="5 6" id="KW-0472">Membrane</keyword>
<name>A0AAD1GZR5_MYCXE</name>
<feature type="transmembrane region" description="Helical" evidence="6">
    <location>
        <begin position="280"/>
        <end position="299"/>
    </location>
</feature>
<reference evidence="8 9" key="1">
    <citation type="submission" date="2019-12" db="EMBL/GenBank/DDBJ databases">
        <title>Complete genome sequence of Mycolicibacterium xenopi str. JCM15661T.</title>
        <authorList>
            <person name="Yoshida M."/>
            <person name="Fukano H."/>
            <person name="Asakura T."/>
            <person name="Hoshino Y."/>
        </authorList>
    </citation>
    <scope>NUCLEOTIDE SEQUENCE [LARGE SCALE GENOMIC DNA]</scope>
    <source>
        <strain evidence="8 9">JCM 15661T</strain>
    </source>
</reference>
<dbReference type="EMBL" id="AP022314">
    <property type="protein sequence ID" value="BBU22444.1"/>
    <property type="molecule type" value="Genomic_DNA"/>
</dbReference>
<dbReference type="PANTHER" id="PTHR42688:SF1">
    <property type="entry name" value="BLR5212 PROTEIN"/>
    <property type="match status" value="1"/>
</dbReference>
<feature type="transmembrane region" description="Helical" evidence="6">
    <location>
        <begin position="104"/>
        <end position="126"/>
    </location>
</feature>
<dbReference type="AlphaFoldDB" id="A0AAD1GZR5"/>